<keyword evidence="2" id="KW-1185">Reference proteome</keyword>
<dbReference type="Proteomes" id="UP000724874">
    <property type="component" value="Unassembled WGS sequence"/>
</dbReference>
<accession>A0A9P5NAC1</accession>
<name>A0A9P5NAC1_GYMJU</name>
<protein>
    <submittedName>
        <fullName evidence="1">Uncharacterized protein</fullName>
    </submittedName>
</protein>
<evidence type="ECO:0000313" key="1">
    <source>
        <dbReference type="EMBL" id="KAF8871565.1"/>
    </source>
</evidence>
<dbReference type="AlphaFoldDB" id="A0A9P5NAC1"/>
<reference evidence="1" key="1">
    <citation type="submission" date="2020-11" db="EMBL/GenBank/DDBJ databases">
        <authorList>
            <consortium name="DOE Joint Genome Institute"/>
            <person name="Ahrendt S."/>
            <person name="Riley R."/>
            <person name="Andreopoulos W."/>
            <person name="LaButti K."/>
            <person name="Pangilinan J."/>
            <person name="Ruiz-duenas F.J."/>
            <person name="Barrasa J.M."/>
            <person name="Sanchez-Garcia M."/>
            <person name="Camarero S."/>
            <person name="Miyauchi S."/>
            <person name="Serrano A."/>
            <person name="Linde D."/>
            <person name="Babiker R."/>
            <person name="Drula E."/>
            <person name="Ayuso-Fernandez I."/>
            <person name="Pacheco R."/>
            <person name="Padilla G."/>
            <person name="Ferreira P."/>
            <person name="Barriuso J."/>
            <person name="Kellner H."/>
            <person name="Castanera R."/>
            <person name="Alfaro M."/>
            <person name="Ramirez L."/>
            <person name="Pisabarro A.G."/>
            <person name="Kuo A."/>
            <person name="Tritt A."/>
            <person name="Lipzen A."/>
            <person name="He G."/>
            <person name="Yan M."/>
            <person name="Ng V."/>
            <person name="Cullen D."/>
            <person name="Martin F."/>
            <person name="Rosso M.-N."/>
            <person name="Henrissat B."/>
            <person name="Hibbett D."/>
            <person name="Martinez A.T."/>
            <person name="Grigoriev I.V."/>
        </authorList>
    </citation>
    <scope>NUCLEOTIDE SEQUENCE</scope>
    <source>
        <strain evidence="1">AH 44721</strain>
    </source>
</reference>
<dbReference type="EMBL" id="JADNYJ010000299">
    <property type="protein sequence ID" value="KAF8871565.1"/>
    <property type="molecule type" value="Genomic_DNA"/>
</dbReference>
<proteinExistence type="predicted"/>
<sequence>MSKTPLHAPSAWLHQHSVSHLSFLSLKLSVIPKSHGKLGMQASALFSKSALRWDDEQQKVRTMAGVLEIIGRIINELKDEVEPYRKVVMETITTVVATLSASDIDE</sequence>
<organism evidence="1 2">
    <name type="scientific">Gymnopilus junonius</name>
    <name type="common">Spectacular rustgill mushroom</name>
    <name type="synonym">Gymnopilus spectabilis subsp. junonius</name>
    <dbReference type="NCBI Taxonomy" id="109634"/>
    <lineage>
        <taxon>Eukaryota</taxon>
        <taxon>Fungi</taxon>
        <taxon>Dikarya</taxon>
        <taxon>Basidiomycota</taxon>
        <taxon>Agaricomycotina</taxon>
        <taxon>Agaricomycetes</taxon>
        <taxon>Agaricomycetidae</taxon>
        <taxon>Agaricales</taxon>
        <taxon>Agaricineae</taxon>
        <taxon>Hymenogastraceae</taxon>
        <taxon>Gymnopilus</taxon>
    </lineage>
</organism>
<evidence type="ECO:0000313" key="2">
    <source>
        <dbReference type="Proteomes" id="UP000724874"/>
    </source>
</evidence>
<dbReference type="OrthoDB" id="2691542at2759"/>
<comment type="caution">
    <text evidence="1">The sequence shown here is derived from an EMBL/GenBank/DDBJ whole genome shotgun (WGS) entry which is preliminary data.</text>
</comment>
<gene>
    <name evidence="1" type="ORF">CPB84DRAFT_1854894</name>
</gene>